<dbReference type="EMBL" id="FZOU01000001">
    <property type="protein sequence ID" value="SNS43192.1"/>
    <property type="molecule type" value="Genomic_DNA"/>
</dbReference>
<dbReference type="Gene3D" id="2.60.40.10">
    <property type="entry name" value="Immunoglobulins"/>
    <property type="match status" value="1"/>
</dbReference>
<dbReference type="Proteomes" id="UP000198356">
    <property type="component" value="Unassembled WGS sequence"/>
</dbReference>
<dbReference type="InterPro" id="IPR013783">
    <property type="entry name" value="Ig-like_fold"/>
</dbReference>
<proteinExistence type="inferred from homology"/>
<dbReference type="SMART" id="SM01217">
    <property type="entry name" value="Fn3_like"/>
    <property type="match status" value="1"/>
</dbReference>
<dbReference type="PRINTS" id="PR00133">
    <property type="entry name" value="GLHYDRLASE3"/>
</dbReference>
<evidence type="ECO:0000313" key="10">
    <source>
        <dbReference type="EMBL" id="SNS43192.1"/>
    </source>
</evidence>
<dbReference type="PROSITE" id="PS00775">
    <property type="entry name" value="GLYCOSYL_HYDROL_F3"/>
    <property type="match status" value="1"/>
</dbReference>
<dbReference type="InterPro" id="IPR017853">
    <property type="entry name" value="GH"/>
</dbReference>
<organism evidence="10 11">
    <name type="scientific">Granulicella rosea</name>
    <dbReference type="NCBI Taxonomy" id="474952"/>
    <lineage>
        <taxon>Bacteria</taxon>
        <taxon>Pseudomonadati</taxon>
        <taxon>Acidobacteriota</taxon>
        <taxon>Terriglobia</taxon>
        <taxon>Terriglobales</taxon>
        <taxon>Acidobacteriaceae</taxon>
        <taxon>Granulicella</taxon>
    </lineage>
</organism>
<dbReference type="GO" id="GO:0009251">
    <property type="term" value="P:glucan catabolic process"/>
    <property type="evidence" value="ECO:0007669"/>
    <property type="project" value="TreeGrafter"/>
</dbReference>
<dbReference type="InterPro" id="IPR036962">
    <property type="entry name" value="Glyco_hydro_3_N_sf"/>
</dbReference>
<name>A0A239EH27_9BACT</name>
<dbReference type="Gene3D" id="3.20.20.300">
    <property type="entry name" value="Glycoside hydrolase, family 3, N-terminal domain"/>
    <property type="match status" value="1"/>
</dbReference>
<dbReference type="PROSITE" id="PS51257">
    <property type="entry name" value="PROKAR_LIPOPROTEIN"/>
    <property type="match status" value="1"/>
</dbReference>
<evidence type="ECO:0000256" key="2">
    <source>
        <dbReference type="ARBA" id="ARBA00005336"/>
    </source>
</evidence>
<dbReference type="SUPFAM" id="SSF52279">
    <property type="entry name" value="Beta-D-glucan exohydrolase, C-terminal domain"/>
    <property type="match status" value="1"/>
</dbReference>
<sequence>MKRKISSPTMAAIVAAVALSCGTQAEGQVKPKDAEVQRFVAKLLSEMSSEEKIGQLEQAAGQYTSKAQADELTRKGQIGSFLFLTDPERINELQRIAVTQSPHHIPLLFGYDVIHGFRTINPIPLALASSWDPALVESVQAMAAREASAAGVNWAFSPMVDIARDPRWGRIMESAGEDPYLGEQMAAAQVRGFQGAYVGAPHHVLASVKHLGGYGAAPGGRDYESVDLSDELLHNVYLRPYRAAIDAGAATVMSAYMDLNGVPASGNRWLLHDLLRDEWGFKGFVVSDWDAVKSLTVHGYTANASDAALRAFDAGVNMEMTSALYRAQLPALLSAGRIDRTKLDEAVRPILEMKYRLGLFTDPYVSLDRYKTETLSIAQREGARHAAEQSAILLRNEGGILPLSKSTKTIALIGPLADSKVDTLGSWSLHATPADTVTLAEGLKAKLPNTTILTTKGVEIQRGNASIFDEQAPEPKPTLLTDDARNAEFAHAIDLVKQADVAILVLGEAQNMNGERASRANLTLPGKQQQLLEAAVATGKPIVLVLMTGRPLDITWASEHVPAILNLWYPGTEGGNAAANLLFGDAAPSGKLTVSWPRSVGQLPLFYSANLTQIPESPDTRYWDESSAPLYPFGFGLSYTRFTLDNLQIDKSTLHPGEALKARVTVKNQGAVAGDEVVQLYTHQRAGSNSRPVRELKAFAKIHLAAGETRSVDLMLPASALTYWSSATKTFTLEPGAFDLWVGDSSTASLHKDFAVAP</sequence>
<dbReference type="InterPro" id="IPR051915">
    <property type="entry name" value="Cellulose_Degrad_GH3"/>
</dbReference>
<dbReference type="GO" id="GO:0008422">
    <property type="term" value="F:beta-glucosidase activity"/>
    <property type="evidence" value="ECO:0007669"/>
    <property type="project" value="UniProtKB-EC"/>
</dbReference>
<evidence type="ECO:0000256" key="5">
    <source>
        <dbReference type="ARBA" id="ARBA00022801"/>
    </source>
</evidence>
<keyword evidence="11" id="KW-1185">Reference proteome</keyword>
<dbReference type="PANTHER" id="PTHR30620:SF16">
    <property type="entry name" value="LYSOSOMAL BETA GLUCOSIDASE"/>
    <property type="match status" value="1"/>
</dbReference>
<evidence type="ECO:0000259" key="9">
    <source>
        <dbReference type="SMART" id="SM01217"/>
    </source>
</evidence>
<dbReference type="InterPro" id="IPR026891">
    <property type="entry name" value="Fn3-like"/>
</dbReference>
<dbReference type="SUPFAM" id="SSF51445">
    <property type="entry name" value="(Trans)glycosidases"/>
    <property type="match status" value="1"/>
</dbReference>
<dbReference type="Gene3D" id="3.40.50.1700">
    <property type="entry name" value="Glycoside hydrolase family 3 C-terminal domain"/>
    <property type="match status" value="1"/>
</dbReference>
<dbReference type="InterPro" id="IPR019800">
    <property type="entry name" value="Glyco_hydro_3_AS"/>
</dbReference>
<dbReference type="Pfam" id="PF00933">
    <property type="entry name" value="Glyco_hydro_3"/>
    <property type="match status" value="1"/>
</dbReference>
<evidence type="ECO:0000313" key="11">
    <source>
        <dbReference type="Proteomes" id="UP000198356"/>
    </source>
</evidence>
<keyword evidence="6 7" id="KW-0326">Glycosidase</keyword>
<dbReference type="InterPro" id="IPR036881">
    <property type="entry name" value="Glyco_hydro_3_C_sf"/>
</dbReference>
<evidence type="ECO:0000256" key="3">
    <source>
        <dbReference type="ARBA" id="ARBA00012744"/>
    </source>
</evidence>
<dbReference type="EC" id="3.2.1.21" evidence="3"/>
<comment type="similarity">
    <text evidence="2 7">Belongs to the glycosyl hydrolase 3 family.</text>
</comment>
<evidence type="ECO:0000256" key="8">
    <source>
        <dbReference type="SAM" id="SignalP"/>
    </source>
</evidence>
<dbReference type="PANTHER" id="PTHR30620">
    <property type="entry name" value="PERIPLASMIC BETA-GLUCOSIDASE-RELATED"/>
    <property type="match status" value="1"/>
</dbReference>
<dbReference type="InterPro" id="IPR002772">
    <property type="entry name" value="Glyco_hydro_3_C"/>
</dbReference>
<dbReference type="Pfam" id="PF01915">
    <property type="entry name" value="Glyco_hydro_3_C"/>
    <property type="match status" value="1"/>
</dbReference>
<evidence type="ECO:0000256" key="7">
    <source>
        <dbReference type="RuleBase" id="RU361161"/>
    </source>
</evidence>
<reference evidence="10 11" key="1">
    <citation type="submission" date="2017-06" db="EMBL/GenBank/DDBJ databases">
        <authorList>
            <person name="Kim H.J."/>
            <person name="Triplett B.A."/>
        </authorList>
    </citation>
    <scope>NUCLEOTIDE SEQUENCE [LARGE SCALE GENOMIC DNA]</scope>
    <source>
        <strain evidence="10 11">DSM 18704</strain>
    </source>
</reference>
<keyword evidence="5 7" id="KW-0378">Hydrolase</keyword>
<dbReference type="InterPro" id="IPR001764">
    <property type="entry name" value="Glyco_hydro_3_N"/>
</dbReference>
<gene>
    <name evidence="10" type="ORF">SAMN05421770_101942</name>
</gene>
<dbReference type="Pfam" id="PF14310">
    <property type="entry name" value="Fn3-like"/>
    <property type="match status" value="1"/>
</dbReference>
<evidence type="ECO:0000256" key="4">
    <source>
        <dbReference type="ARBA" id="ARBA00022729"/>
    </source>
</evidence>
<protein>
    <recommendedName>
        <fullName evidence="3">beta-glucosidase</fullName>
        <ecNumber evidence="3">3.2.1.21</ecNumber>
    </recommendedName>
</protein>
<dbReference type="NCBIfam" id="NF011678">
    <property type="entry name" value="PRK15098.1"/>
    <property type="match status" value="1"/>
</dbReference>
<dbReference type="RefSeq" id="WP_089407196.1">
    <property type="nucleotide sequence ID" value="NZ_FZOU01000001.1"/>
</dbReference>
<keyword evidence="4 8" id="KW-0732">Signal</keyword>
<feature type="signal peptide" evidence="8">
    <location>
        <begin position="1"/>
        <end position="25"/>
    </location>
</feature>
<dbReference type="AlphaFoldDB" id="A0A239EH27"/>
<feature type="domain" description="Fibronectin type III-like" evidence="9">
    <location>
        <begin position="676"/>
        <end position="746"/>
    </location>
</feature>
<feature type="chain" id="PRO_5012850950" description="beta-glucosidase" evidence="8">
    <location>
        <begin position="26"/>
        <end position="758"/>
    </location>
</feature>
<dbReference type="FunFam" id="2.60.40.10:FF:000495">
    <property type="entry name" value="Periplasmic beta-glucosidase"/>
    <property type="match status" value="1"/>
</dbReference>
<dbReference type="FunFam" id="3.20.20.300:FF:000005">
    <property type="entry name" value="Periplasmic beta-glucosidase"/>
    <property type="match status" value="1"/>
</dbReference>
<dbReference type="OrthoDB" id="9805821at2"/>
<evidence type="ECO:0000256" key="1">
    <source>
        <dbReference type="ARBA" id="ARBA00000448"/>
    </source>
</evidence>
<comment type="catalytic activity">
    <reaction evidence="1">
        <text>Hydrolysis of terminal, non-reducing beta-D-glucosyl residues with release of beta-D-glucose.</text>
        <dbReference type="EC" id="3.2.1.21"/>
    </reaction>
</comment>
<accession>A0A239EH27</accession>
<evidence type="ECO:0000256" key="6">
    <source>
        <dbReference type="ARBA" id="ARBA00023295"/>
    </source>
</evidence>